<keyword evidence="3" id="KW-0547">Nucleotide-binding</keyword>
<protein>
    <submittedName>
        <fullName evidence="6">Uncharacterized protein</fullName>
    </submittedName>
</protein>
<gene>
    <name evidence="6" type="ORF">CTOB1V02_LOCUS4891</name>
</gene>
<keyword evidence="2" id="KW-0808">Transferase</keyword>
<accession>A0A7R8WDV9</accession>
<dbReference type="InterPro" id="IPR011009">
    <property type="entry name" value="Kinase-like_dom_sf"/>
</dbReference>
<dbReference type="OrthoDB" id="74764at2759"/>
<evidence type="ECO:0000256" key="2">
    <source>
        <dbReference type="ARBA" id="ARBA00022679"/>
    </source>
</evidence>
<dbReference type="Gene3D" id="1.10.510.10">
    <property type="entry name" value="Transferase(Phosphotransferase) domain 1"/>
    <property type="match status" value="2"/>
</dbReference>
<reference evidence="6" key="1">
    <citation type="submission" date="2020-11" db="EMBL/GenBank/DDBJ databases">
        <authorList>
            <person name="Tran Van P."/>
        </authorList>
    </citation>
    <scope>NUCLEOTIDE SEQUENCE</scope>
</reference>
<proteinExistence type="predicted"/>
<evidence type="ECO:0000256" key="5">
    <source>
        <dbReference type="ARBA" id="ARBA00022840"/>
    </source>
</evidence>
<evidence type="ECO:0000256" key="1">
    <source>
        <dbReference type="ARBA" id="ARBA00022527"/>
    </source>
</evidence>
<evidence type="ECO:0000256" key="4">
    <source>
        <dbReference type="ARBA" id="ARBA00022777"/>
    </source>
</evidence>
<dbReference type="GO" id="GO:0005634">
    <property type="term" value="C:nucleus"/>
    <property type="evidence" value="ECO:0007669"/>
    <property type="project" value="TreeGrafter"/>
</dbReference>
<dbReference type="GO" id="GO:0043065">
    <property type="term" value="P:positive regulation of apoptotic process"/>
    <property type="evidence" value="ECO:0007669"/>
    <property type="project" value="TreeGrafter"/>
</dbReference>
<dbReference type="GO" id="GO:0035556">
    <property type="term" value="P:intracellular signal transduction"/>
    <property type="evidence" value="ECO:0007669"/>
    <property type="project" value="TreeGrafter"/>
</dbReference>
<sequence>MARRSVGVLAYVLLTGCSPFGGETTQETFLNVTQVRLDFPDELFAEISKDAIDFVTTLLRRNPRSVGVLAYVLLTGCSPFGGETTQETFLNVTQVRLDFPDELFAEISKDAIDFVTTLLRRNPRVSHLERVSPGLRYFYARFPTFMTTLPTTGAEIPKAPD</sequence>
<name>A0A7R8WDV9_9CRUS</name>
<keyword evidence="1" id="KW-0723">Serine/threonine-protein kinase</keyword>
<keyword evidence="5" id="KW-0067">ATP-binding</keyword>
<dbReference type="GO" id="GO:0004674">
    <property type="term" value="F:protein serine/threonine kinase activity"/>
    <property type="evidence" value="ECO:0007669"/>
    <property type="project" value="UniProtKB-KW"/>
</dbReference>
<dbReference type="AlphaFoldDB" id="A0A7R8WDV9"/>
<dbReference type="PANTHER" id="PTHR24342">
    <property type="entry name" value="SERINE/THREONINE-PROTEIN KINASE 17"/>
    <property type="match status" value="1"/>
</dbReference>
<dbReference type="EMBL" id="OB660992">
    <property type="protein sequence ID" value="CAD7226980.1"/>
    <property type="molecule type" value="Genomic_DNA"/>
</dbReference>
<evidence type="ECO:0000313" key="6">
    <source>
        <dbReference type="EMBL" id="CAD7226980.1"/>
    </source>
</evidence>
<dbReference type="PANTHER" id="PTHR24342:SF12">
    <property type="entry name" value="DEATH-ASSOCIATED PROTEIN KINASE RELATED"/>
    <property type="match status" value="1"/>
</dbReference>
<evidence type="ECO:0000256" key="3">
    <source>
        <dbReference type="ARBA" id="ARBA00022741"/>
    </source>
</evidence>
<dbReference type="SUPFAM" id="SSF56112">
    <property type="entry name" value="Protein kinase-like (PK-like)"/>
    <property type="match status" value="2"/>
</dbReference>
<dbReference type="GO" id="GO:0005524">
    <property type="term" value="F:ATP binding"/>
    <property type="evidence" value="ECO:0007669"/>
    <property type="project" value="UniProtKB-KW"/>
</dbReference>
<keyword evidence="4" id="KW-0418">Kinase</keyword>
<organism evidence="6">
    <name type="scientific">Cyprideis torosa</name>
    <dbReference type="NCBI Taxonomy" id="163714"/>
    <lineage>
        <taxon>Eukaryota</taxon>
        <taxon>Metazoa</taxon>
        <taxon>Ecdysozoa</taxon>
        <taxon>Arthropoda</taxon>
        <taxon>Crustacea</taxon>
        <taxon>Oligostraca</taxon>
        <taxon>Ostracoda</taxon>
        <taxon>Podocopa</taxon>
        <taxon>Podocopida</taxon>
        <taxon>Cytherocopina</taxon>
        <taxon>Cytheroidea</taxon>
        <taxon>Cytherideidae</taxon>
        <taxon>Cyprideis</taxon>
    </lineage>
</organism>
<dbReference type="PROSITE" id="PS51257">
    <property type="entry name" value="PROKAR_LIPOPROTEIN"/>
    <property type="match status" value="1"/>
</dbReference>